<feature type="chain" id="PRO_5025554572" evidence="4">
    <location>
        <begin position="27"/>
        <end position="2629"/>
    </location>
</feature>
<feature type="compositionally biased region" description="Basic and acidic residues" evidence="3">
    <location>
        <begin position="386"/>
        <end position="402"/>
    </location>
</feature>
<feature type="region of interest" description="Disordered" evidence="3">
    <location>
        <begin position="869"/>
        <end position="900"/>
    </location>
</feature>
<dbReference type="OrthoDB" id="3907302at2759"/>
<feature type="compositionally biased region" description="Acidic residues" evidence="3">
    <location>
        <begin position="2300"/>
        <end position="2310"/>
    </location>
</feature>
<feature type="region of interest" description="Disordered" evidence="3">
    <location>
        <begin position="1003"/>
        <end position="1026"/>
    </location>
</feature>
<dbReference type="PANTHER" id="PTHR12283:SF6">
    <property type="entry name" value="GLUTAMINYL-PEPTIDE CYCLOTRANSFERASE-RELATED"/>
    <property type="match status" value="1"/>
</dbReference>
<keyword evidence="2" id="KW-0012">Acyltransferase</keyword>
<evidence type="ECO:0000259" key="5">
    <source>
        <dbReference type="PROSITE" id="PS00028"/>
    </source>
</evidence>
<evidence type="ECO:0000313" key="7">
    <source>
        <dbReference type="Proteomes" id="UP000007129"/>
    </source>
</evidence>
<feature type="compositionally biased region" description="Polar residues" evidence="3">
    <location>
        <begin position="1004"/>
        <end position="1017"/>
    </location>
</feature>
<feature type="region of interest" description="Disordered" evidence="3">
    <location>
        <begin position="1044"/>
        <end position="1067"/>
    </location>
</feature>
<feature type="region of interest" description="Disordered" evidence="3">
    <location>
        <begin position="1958"/>
        <end position="1996"/>
    </location>
</feature>
<evidence type="ECO:0000256" key="4">
    <source>
        <dbReference type="SAM" id="SignalP"/>
    </source>
</evidence>
<dbReference type="HOGENOM" id="CLU_227712_0_0_1"/>
<dbReference type="SUPFAM" id="SSF53187">
    <property type="entry name" value="Zn-dependent exopeptidases"/>
    <property type="match status" value="1"/>
</dbReference>
<reference evidence="6 7" key="1">
    <citation type="journal article" date="2012" name="BMC Genomics">
        <title>Tools to kill: Genome of one of the most destructive plant pathogenic fungi Macrophomina phaseolina.</title>
        <authorList>
            <person name="Islam M.S."/>
            <person name="Haque M.S."/>
            <person name="Islam M.M."/>
            <person name="Emdad E.M."/>
            <person name="Halim A."/>
            <person name="Hossen Q.M.M."/>
            <person name="Hossain M.Z."/>
            <person name="Ahmed B."/>
            <person name="Rahim S."/>
            <person name="Rahman M.S."/>
            <person name="Alam M.M."/>
            <person name="Hou S."/>
            <person name="Wan X."/>
            <person name="Saito J.A."/>
            <person name="Alam M."/>
        </authorList>
    </citation>
    <scope>NUCLEOTIDE SEQUENCE [LARGE SCALE GENOMIC DNA]</scope>
    <source>
        <strain evidence="6 7">MS6</strain>
    </source>
</reference>
<dbReference type="Pfam" id="PF04389">
    <property type="entry name" value="Peptidase_M28"/>
    <property type="match status" value="1"/>
</dbReference>
<evidence type="ECO:0000256" key="2">
    <source>
        <dbReference type="ARBA" id="ARBA00023315"/>
    </source>
</evidence>
<feature type="compositionally biased region" description="Acidic residues" evidence="3">
    <location>
        <begin position="2482"/>
        <end position="2497"/>
    </location>
</feature>
<dbReference type="InterPro" id="IPR037457">
    <property type="entry name" value="M28_QC"/>
</dbReference>
<gene>
    <name evidence="6" type="ORF">MPH_01551</name>
</gene>
<dbReference type="EMBL" id="AHHD01000058">
    <property type="protein sequence ID" value="EKG21132.1"/>
    <property type="molecule type" value="Genomic_DNA"/>
</dbReference>
<feature type="compositionally biased region" description="Polar residues" evidence="3">
    <location>
        <begin position="1618"/>
        <end position="1639"/>
    </location>
</feature>
<feature type="compositionally biased region" description="Basic and acidic residues" evidence="3">
    <location>
        <begin position="2509"/>
        <end position="2525"/>
    </location>
</feature>
<feature type="compositionally biased region" description="Basic and acidic residues" evidence="3">
    <location>
        <begin position="290"/>
        <end position="299"/>
    </location>
</feature>
<feature type="compositionally biased region" description="Basic and acidic residues" evidence="3">
    <location>
        <begin position="829"/>
        <end position="849"/>
    </location>
</feature>
<feature type="region of interest" description="Disordered" evidence="3">
    <location>
        <begin position="379"/>
        <end position="434"/>
    </location>
</feature>
<feature type="compositionally biased region" description="Basic and acidic residues" evidence="3">
    <location>
        <begin position="2470"/>
        <end position="2481"/>
    </location>
</feature>
<dbReference type="InterPro" id="IPR013087">
    <property type="entry name" value="Znf_C2H2_type"/>
</dbReference>
<feature type="compositionally biased region" description="Basic and acidic residues" evidence="3">
    <location>
        <begin position="2599"/>
        <end position="2622"/>
    </location>
</feature>
<feature type="region of interest" description="Disordered" evidence="3">
    <location>
        <begin position="799"/>
        <end position="857"/>
    </location>
</feature>
<dbReference type="Gene3D" id="3.40.630.10">
    <property type="entry name" value="Zn peptidases"/>
    <property type="match status" value="1"/>
</dbReference>
<evidence type="ECO:0000256" key="1">
    <source>
        <dbReference type="ARBA" id="ARBA00022679"/>
    </source>
</evidence>
<feature type="region of interest" description="Disordered" evidence="3">
    <location>
        <begin position="1433"/>
        <end position="1465"/>
    </location>
</feature>
<dbReference type="InterPro" id="IPR007484">
    <property type="entry name" value="Peptidase_M28"/>
</dbReference>
<comment type="caution">
    <text evidence="6">The sequence shown here is derived from an EMBL/GenBank/DDBJ whole genome shotgun (WGS) entry which is preliminary data.</text>
</comment>
<evidence type="ECO:0000256" key="3">
    <source>
        <dbReference type="SAM" id="MobiDB-lite"/>
    </source>
</evidence>
<sequence length="2629" mass="293870">MKLVPRLASGLLLALTPHLFSSTTAAYQTLSDDTLRALPHAPHDFDIHNGALLAPILIPRVPGTPGNAKVRQHFVDFFASALPKWHVELHNSSSTTPTSNGKPIEFVNVIATRDPPWAKPGEVGRLALVAHYDSKLTPHGFIGATDSAAPCAMLLHAARSIDDALTKKWEGMEAEGVGGGGIEEERGVQIILLDGEEAFLSWTDDDSLYGARALAETWESTHHPGISTFQTAISSIQLFVLLDLLGASSPSIPSYFQTTDWAYQAMAKLEKRLRELGQFKSSPNHPSKKKGPEKLDEPAWLRDAGKDVDTHMGGMVSDDHLPFMARGVEILHMIPTPFPRVWHEMDDDGEHLDLDTVEDWATLVTAFACEWMELEGFMSTAPPSKRGAEEDSAARRRGSVEKDELDGQPEPRDRQLKLFKRKPSDTADPGSAPVEVPIEWDTARQFILFPDGKGGPVKLPSTQQVQRPSSETVKKFRQGQCLDILLGSKITPATEISHEWGYEGSIMLYDPEDPEEASVEYVYLTDHLDEDPETRQHVLSAPKSNLFFITLKEDNLPTFHFWRDVENDGDPRDASDFDWATYMDQCASRRASQQLEVDTTRVAGELHRRRAYFDDDDDDEDIESGSLPRLDGTRRATSFFASHTDSADDFMPVDQSPRRKSYNPTNEDFLFTLGSGESSDYDETLHRPSTSKVFGSSGDYYVCPPQFADYRRLLKDDALMHVMEQFEEDLQANGLAATLKTYEHFIGAAKPQPMHSFGQLPPKKPPKGNWAIDRAEYTVAYKLAMASDTNWSGPLLTGTEPWTRDDTKGYWNSTGANVPRTRPQNRYHPSKEGPMRYRRPPGVDKDNNKNQKPTNGLFQTFRDHFGRYSNQTKDAAPDPDLAPQYSPAQPKGTTPAIPQSVPAEIAPSKSQFASINSWVPSASPEEMGRLRQNINKLHPRDRRANLRAHFAPDAHPAVRRRAPRANIPTGSPLKSKQTPAAAPATGASSSWEAMDIDSYEDTPPSVNIGPNNANRRPNTAFAYDERPSPRYDSIAATRDKDDLRTSPIATDSPNNHLLNISPNNVGRGNNRSPNFPLSGSHGLGIARDGYFSRQESLSGAAAGVSAVPTTRSTWSRPYAAFGDVPPQAAAYASAVGGGLGGRRARLFGTGNNRLPNISLAGTGRGRRRGAFYRSPESGPAGRGGASVAFDGAWLLHRPRERARGENEGGEGESLRFGDEDLELLLPPSPEEVEEELVDDFAPRVLRLWDGMLLEARGPPDPDLVGESVEWKFGPTGWGEEKRKEGHRAFWEAVEELVGPLDKPLKEVELKVYSEVWGWDSVWVDCEISVETWEEIVATWLDGHDTDDIYLVPVEWADQCWGGWGAGGTLHRTRTPGLRPASDFCKCGFDMRHLSMGEYMGHENWHREIRKRSRKAKSPGARLALKMTVNAERPPRQFLANKRATGPSSFRLSDSASSKRKKRGFPTRCKTCNSRIVDLNSLATHYKVHFRGRDKAEMLDHACQSKLEEDGWTHKCSVCGLVLNDFTKAEYKQHYIEHGAAEGVQTYAQKMASQNKRARSASPQDGQPRPVSDDRPGRGPGGLFAANPDATLGSMLASQRKSGNRSGLFGKTGKGPGNFFSTTPGRNKSSLYSTPSTSTKPLVVGEGKAKDLSDMTSPLDFRPSSRSLHRNHTGSHQPRALSFPPAHRIRSADEPSEGMEPVQQRRSRSAGAELTELHRRSQNNEGEKVTLHLHRMRDSRDHSRVVADKRNEVRMEELEGRNKEMKGRKNRNLSPLHYPSLTEELLDELMARRGGSPRRRTYQRGKQVSKEHADGLVAARTSAQHAKRRAGEDGEEEPGEPLDVEAFPVMHREHEARTAIEHDVLRRGARYVEQLCQDASPEQADEAERLLEELRELYQRNRLRRSRGLPEGEPGFAAGRLEAQLRVDELLPGEGPEHYHERVHQQLTQYDRQNAHLRPAAEHTADVPTADNLSGSTLVGSDADGTPLHRRRGNGAARSSIREFLTNSFERFHHNPDRRAREQRRRAFERQVAAYEPSEVRAAVQAEERIRADIDAMRRRHRDPPLAWPPISAAHIVARRDSMRYREPLPWPHEQAEAEEWNLANARRVLDAELDLRAAAGREHDLTLTDNRRVQWHRKQLGHLERWTRAQDKRRRQGRRTYLPMSFDENWYRERVREGPAFSQGILAQFGGERDPAFHEARVMRRRGLFERNWAAESRWTPEERSWLDNEAFSFDEGTRRPGEWVLGYDLPKRKSGQRDGESWGTLHRARGAENRWHPYGGGEMERPSRSLRSPLGAVGGEDDGEAEEPEALYRTYSAPEPETESESEGGSGEDIVANFSPSDIPEGLRDAIASGCPVREIEDNWLATIRGSKILSYFWDRLRTALVLDEQLRRESDAERARSAAAATMPTKPTRPKKVFFADGQLPRLADGGSGVLGEVVDVEVPKPRDATRAPAARKMTPRLRPKKRAVVEDKSYRPVADDEEDDDMEGAEEVVEESAKKARKKRKGGEADETYRPDKKMRVEEDADEYEQTAEVKKRKGAAKGKGAKKTATVEVTREPTLEPEAAPLPAPKSRGRATYAAKDKSSGKLELLAQKAAVKDRDARSGEPSPEPERAAEGAKRYSLRHK</sequence>
<keyword evidence="4" id="KW-0732">Signal</keyword>
<organism evidence="6 7">
    <name type="scientific">Macrophomina phaseolina (strain MS6)</name>
    <name type="common">Charcoal rot fungus</name>
    <dbReference type="NCBI Taxonomy" id="1126212"/>
    <lineage>
        <taxon>Eukaryota</taxon>
        <taxon>Fungi</taxon>
        <taxon>Dikarya</taxon>
        <taxon>Ascomycota</taxon>
        <taxon>Pezizomycotina</taxon>
        <taxon>Dothideomycetes</taxon>
        <taxon>Dothideomycetes incertae sedis</taxon>
        <taxon>Botryosphaeriales</taxon>
        <taxon>Botryosphaeriaceae</taxon>
        <taxon>Macrophomina</taxon>
    </lineage>
</organism>
<feature type="region of interest" description="Disordered" evidence="3">
    <location>
        <begin position="2448"/>
        <end position="2629"/>
    </location>
</feature>
<accession>K2S890</accession>
<dbReference type="STRING" id="1126212.K2S890"/>
<dbReference type="eggNOG" id="KOG3946">
    <property type="taxonomic scope" value="Eukaryota"/>
</dbReference>
<feature type="compositionally biased region" description="Polar residues" evidence="3">
    <location>
        <begin position="1047"/>
        <end position="1067"/>
    </location>
</feature>
<feature type="signal peptide" evidence="4">
    <location>
        <begin position="1"/>
        <end position="26"/>
    </location>
</feature>
<evidence type="ECO:0000313" key="6">
    <source>
        <dbReference type="EMBL" id="EKG21132.1"/>
    </source>
</evidence>
<dbReference type="PROSITE" id="PS00028">
    <property type="entry name" value="ZINC_FINGER_C2H2_1"/>
    <property type="match status" value="1"/>
</dbReference>
<protein>
    <submittedName>
        <fullName evidence="6">Zinc finger C2H2-type protein</fullName>
    </submittedName>
</protein>
<feature type="compositionally biased region" description="Polar residues" evidence="3">
    <location>
        <begin position="1445"/>
        <end position="1455"/>
    </location>
</feature>
<feature type="compositionally biased region" description="Basic residues" evidence="3">
    <location>
        <begin position="2538"/>
        <end position="2550"/>
    </location>
</feature>
<proteinExistence type="predicted"/>
<dbReference type="CDD" id="cd03880">
    <property type="entry name" value="M28_QC_like"/>
    <property type="match status" value="1"/>
</dbReference>
<dbReference type="GO" id="GO:0008270">
    <property type="term" value="F:zinc ion binding"/>
    <property type="evidence" value="ECO:0007669"/>
    <property type="project" value="TreeGrafter"/>
</dbReference>
<dbReference type="PANTHER" id="PTHR12283">
    <property type="entry name" value="GLUTAMINYL-PEPTIDE CYCLOTRANSFERASE"/>
    <property type="match status" value="1"/>
</dbReference>
<dbReference type="InterPro" id="IPR040234">
    <property type="entry name" value="QC/QCL"/>
</dbReference>
<dbReference type="InParanoid" id="K2S890"/>
<feature type="compositionally biased region" description="Polar residues" evidence="3">
    <location>
        <begin position="1548"/>
        <end position="1564"/>
    </location>
</feature>
<dbReference type="VEuPathDB" id="FungiDB:MPH_01551"/>
<keyword evidence="1" id="KW-0808">Transferase</keyword>
<dbReference type="GO" id="GO:0016603">
    <property type="term" value="F:glutaminyl-peptide cyclotransferase activity"/>
    <property type="evidence" value="ECO:0007669"/>
    <property type="project" value="InterPro"/>
</dbReference>
<dbReference type="Proteomes" id="UP000007129">
    <property type="component" value="Unassembled WGS sequence"/>
</dbReference>
<feature type="region of interest" description="Disordered" evidence="3">
    <location>
        <begin position="278"/>
        <end position="299"/>
    </location>
</feature>
<feature type="region of interest" description="Disordered" evidence="3">
    <location>
        <begin position="948"/>
        <end position="989"/>
    </location>
</feature>
<feature type="domain" description="C2H2-type" evidence="5">
    <location>
        <begin position="1468"/>
        <end position="1488"/>
    </location>
</feature>
<feature type="compositionally biased region" description="Basic residues" evidence="3">
    <location>
        <begin position="2460"/>
        <end position="2469"/>
    </location>
</feature>
<feature type="region of interest" description="Disordered" evidence="3">
    <location>
        <begin position="1548"/>
        <end position="1727"/>
    </location>
</feature>
<name>K2S890_MACPH</name>
<feature type="compositionally biased region" description="Low complexity" evidence="3">
    <location>
        <begin position="978"/>
        <end position="989"/>
    </location>
</feature>
<feature type="region of interest" description="Disordered" evidence="3">
    <location>
        <begin position="2274"/>
        <end position="2343"/>
    </location>
</feature>
<feature type="compositionally biased region" description="Polar residues" evidence="3">
    <location>
        <begin position="1595"/>
        <end position="1604"/>
    </location>
</feature>
<feature type="region of interest" description="Disordered" evidence="3">
    <location>
        <begin position="1818"/>
        <end position="1840"/>
    </location>
</feature>